<dbReference type="SUPFAM" id="SSF49417">
    <property type="entry name" value="p53-like transcription factors"/>
    <property type="match status" value="1"/>
</dbReference>
<evidence type="ECO:0000256" key="7">
    <source>
        <dbReference type="SAM" id="MobiDB-lite"/>
    </source>
</evidence>
<dbReference type="SMART" id="SM00425">
    <property type="entry name" value="TBOX"/>
    <property type="match status" value="1"/>
</dbReference>
<proteinExistence type="predicted"/>
<dbReference type="InterPro" id="IPR008967">
    <property type="entry name" value="p53-like_TF_DNA-bd_sf"/>
</dbReference>
<feature type="region of interest" description="Disordered" evidence="7">
    <location>
        <begin position="267"/>
        <end position="294"/>
    </location>
</feature>
<feature type="compositionally biased region" description="Basic residues" evidence="7">
    <location>
        <begin position="277"/>
        <end position="287"/>
    </location>
</feature>
<dbReference type="InterPro" id="IPR036960">
    <property type="entry name" value="T-box_sf"/>
</dbReference>
<dbReference type="InterPro" id="IPR046360">
    <property type="entry name" value="T-box_DNA-bd"/>
</dbReference>
<dbReference type="Pfam" id="PF00907">
    <property type="entry name" value="T-box"/>
    <property type="match status" value="1"/>
</dbReference>
<comment type="subcellular location">
    <subcellularLocation>
        <location evidence="1 6">Nucleus</location>
    </subcellularLocation>
</comment>
<dbReference type="GO" id="GO:0000978">
    <property type="term" value="F:RNA polymerase II cis-regulatory region sequence-specific DNA binding"/>
    <property type="evidence" value="ECO:0007669"/>
    <property type="project" value="InterPro"/>
</dbReference>
<gene>
    <name evidence="8" type="ORF">PACLA_8A009337</name>
</gene>
<dbReference type="PROSITE" id="PS01283">
    <property type="entry name" value="TBOX_1"/>
    <property type="match status" value="1"/>
</dbReference>
<evidence type="ECO:0000256" key="4">
    <source>
        <dbReference type="ARBA" id="ARBA00023163"/>
    </source>
</evidence>
<dbReference type="PANTHER" id="PTHR11267">
    <property type="entry name" value="T-BOX PROTEIN-RELATED"/>
    <property type="match status" value="1"/>
</dbReference>
<keyword evidence="9" id="KW-1185">Reference proteome</keyword>
<dbReference type="AlphaFoldDB" id="A0A6S7J393"/>
<dbReference type="GO" id="GO:0000785">
    <property type="term" value="C:chromatin"/>
    <property type="evidence" value="ECO:0007669"/>
    <property type="project" value="TreeGrafter"/>
</dbReference>
<keyword evidence="4" id="KW-0804">Transcription</keyword>
<dbReference type="GO" id="GO:0000981">
    <property type="term" value="F:DNA-binding transcription factor activity, RNA polymerase II-specific"/>
    <property type="evidence" value="ECO:0007669"/>
    <property type="project" value="TreeGrafter"/>
</dbReference>
<protein>
    <submittedName>
        <fullName evidence="8">T-box transcription factor TBX3-like</fullName>
    </submittedName>
</protein>
<dbReference type="FunFam" id="2.60.40.820:FF:000016">
    <property type="entry name" value="T-box transcription factor TBX2-A"/>
    <property type="match status" value="1"/>
</dbReference>
<organism evidence="8 9">
    <name type="scientific">Paramuricea clavata</name>
    <name type="common">Red gorgonian</name>
    <name type="synonym">Violescent sea-whip</name>
    <dbReference type="NCBI Taxonomy" id="317549"/>
    <lineage>
        <taxon>Eukaryota</taxon>
        <taxon>Metazoa</taxon>
        <taxon>Cnidaria</taxon>
        <taxon>Anthozoa</taxon>
        <taxon>Octocorallia</taxon>
        <taxon>Malacalcyonacea</taxon>
        <taxon>Plexauridae</taxon>
        <taxon>Paramuricea</taxon>
    </lineage>
</organism>
<dbReference type="InterPro" id="IPR018186">
    <property type="entry name" value="TF_T-box_CS"/>
</dbReference>
<dbReference type="Gene3D" id="2.60.40.820">
    <property type="entry name" value="Transcription factor, T-box"/>
    <property type="match status" value="1"/>
</dbReference>
<dbReference type="InterPro" id="IPR001699">
    <property type="entry name" value="TF_T-box"/>
</dbReference>
<evidence type="ECO:0000256" key="2">
    <source>
        <dbReference type="ARBA" id="ARBA00023015"/>
    </source>
</evidence>
<evidence type="ECO:0000256" key="3">
    <source>
        <dbReference type="ARBA" id="ARBA00023125"/>
    </source>
</evidence>
<dbReference type="Proteomes" id="UP001152795">
    <property type="component" value="Unassembled WGS sequence"/>
</dbReference>
<dbReference type="PRINTS" id="PR00937">
    <property type="entry name" value="TBOX"/>
</dbReference>
<evidence type="ECO:0000256" key="1">
    <source>
        <dbReference type="ARBA" id="ARBA00004123"/>
    </source>
</evidence>
<dbReference type="PROSITE" id="PS01264">
    <property type="entry name" value="TBOX_2"/>
    <property type="match status" value="1"/>
</dbReference>
<comment type="caution">
    <text evidence="6">Lacks conserved residue(s) required for the propagation of feature annotation.</text>
</comment>
<evidence type="ECO:0000313" key="8">
    <source>
        <dbReference type="EMBL" id="CAB4011922.1"/>
    </source>
</evidence>
<accession>A0A6S7J393</accession>
<evidence type="ECO:0000313" key="9">
    <source>
        <dbReference type="Proteomes" id="UP001152795"/>
    </source>
</evidence>
<dbReference type="GO" id="GO:0001708">
    <property type="term" value="P:cell fate specification"/>
    <property type="evidence" value="ECO:0007669"/>
    <property type="project" value="TreeGrafter"/>
</dbReference>
<dbReference type="PROSITE" id="PS50252">
    <property type="entry name" value="TBOX_3"/>
    <property type="match status" value="1"/>
</dbReference>
<dbReference type="GO" id="GO:0005634">
    <property type="term" value="C:nucleus"/>
    <property type="evidence" value="ECO:0007669"/>
    <property type="project" value="UniProtKB-SubCell"/>
</dbReference>
<feature type="region of interest" description="Disordered" evidence="7">
    <location>
        <begin position="72"/>
        <end position="91"/>
    </location>
</feature>
<name>A0A6S7J393_PARCT</name>
<keyword evidence="3 6" id="KW-0238">DNA-binding</keyword>
<dbReference type="EMBL" id="CACRXK020007314">
    <property type="protein sequence ID" value="CAB4011922.1"/>
    <property type="molecule type" value="Genomic_DNA"/>
</dbReference>
<keyword evidence="5 6" id="KW-0539">Nucleus</keyword>
<evidence type="ECO:0000256" key="5">
    <source>
        <dbReference type="ARBA" id="ARBA00023242"/>
    </source>
</evidence>
<keyword evidence="2" id="KW-0805">Transcription regulation</keyword>
<dbReference type="PANTHER" id="PTHR11267:SF181">
    <property type="entry name" value="OPTOMOTOR-BLIND PROTEIN"/>
    <property type="match status" value="1"/>
</dbReference>
<dbReference type="GO" id="GO:0045893">
    <property type="term" value="P:positive regulation of DNA-templated transcription"/>
    <property type="evidence" value="ECO:0007669"/>
    <property type="project" value="InterPro"/>
</dbReference>
<comment type="caution">
    <text evidence="8">The sequence shown here is derived from an EMBL/GenBank/DDBJ whole genome shotgun (WGS) entry which is preliminary data.</text>
</comment>
<reference evidence="8" key="1">
    <citation type="submission" date="2020-04" db="EMBL/GenBank/DDBJ databases">
        <authorList>
            <person name="Alioto T."/>
            <person name="Alioto T."/>
            <person name="Gomez Garrido J."/>
        </authorList>
    </citation>
    <scope>NUCLEOTIDE SEQUENCE</scope>
    <source>
        <strain evidence="8">A484AB</strain>
    </source>
</reference>
<sequence length="447" mass="50475">MAYHPYYPTARTEFSVPTIIQPLIPPVNVNTANQQTMASNSFNYHHLSSTATKPKSFNPTFPAPSFHAPASMMGSGGFDPEPDRPRSPPATVKLENEDLWQAFHTHGTEMVITKAGRRMFPAVKVRISGLNPRTKYIVLLEIVAVDECRYKFHNCRWSIAGKGDPEMPKRMYVHPDSPSTGAQWMQKVISFHKMKLTNNVNDKDGFTILNSMHKYKPRVHLVKCEDIYRLPWSSFQTFEFPDTLFLAVTAYQNEKITKLKIDNNPFAKGFRENGAGQKRRTQDKRKAKTLDTQEKSLTTKEVKCENKVPADCTRLSMDQTHSGENVSVPQASQEQAIPATAGETTAGLPTESWAHPRSYHSNNHAYRSDIRYSPYPTQAPRNSFMTNPASFPHRPTPVMFGQSFAHPMYGTYTVPPAYVPSCDVFSPETNMENNAGDMFNIPIGNKY</sequence>
<evidence type="ECO:0000256" key="6">
    <source>
        <dbReference type="PROSITE-ProRule" id="PRU00201"/>
    </source>
</evidence>